<accession>A0A2J7ZPB6</accession>
<comment type="caution">
    <text evidence="1">The sequence shown here is derived from an EMBL/GenBank/DDBJ whole genome shotgun (WGS) entry which is preliminary data.</text>
</comment>
<organism evidence="1 2">
    <name type="scientific">Tetrabaena socialis</name>
    <dbReference type="NCBI Taxonomy" id="47790"/>
    <lineage>
        <taxon>Eukaryota</taxon>
        <taxon>Viridiplantae</taxon>
        <taxon>Chlorophyta</taxon>
        <taxon>core chlorophytes</taxon>
        <taxon>Chlorophyceae</taxon>
        <taxon>CS clade</taxon>
        <taxon>Chlamydomonadales</taxon>
        <taxon>Tetrabaenaceae</taxon>
        <taxon>Tetrabaena</taxon>
    </lineage>
</organism>
<dbReference type="Proteomes" id="UP000236333">
    <property type="component" value="Unassembled WGS sequence"/>
</dbReference>
<evidence type="ECO:0000313" key="1">
    <source>
        <dbReference type="EMBL" id="PNH02114.1"/>
    </source>
</evidence>
<name>A0A2J7ZPB6_9CHLO</name>
<evidence type="ECO:0000313" key="2">
    <source>
        <dbReference type="Proteomes" id="UP000236333"/>
    </source>
</evidence>
<dbReference type="EMBL" id="PGGS01000720">
    <property type="protein sequence ID" value="PNH02114.1"/>
    <property type="molecule type" value="Genomic_DNA"/>
</dbReference>
<sequence>MTGHGSRSSQRTVKHDARLPVRELRVGVGGWSLTRTKPSADHMAPASERVKQQCIRLKPCTALARMPNILSGGILSSTS</sequence>
<proteinExistence type="predicted"/>
<dbReference type="AlphaFoldDB" id="A0A2J7ZPB6"/>
<protein>
    <submittedName>
        <fullName evidence="1">Uncharacterized protein</fullName>
    </submittedName>
</protein>
<reference evidence="1 2" key="1">
    <citation type="journal article" date="2017" name="Mol. Biol. Evol.">
        <title>The 4-celled Tetrabaena socialis nuclear genome reveals the essential components for genetic control of cell number at the origin of multicellularity in the volvocine lineage.</title>
        <authorList>
            <person name="Featherston J."/>
            <person name="Arakaki Y."/>
            <person name="Hanschen E.R."/>
            <person name="Ferris P.J."/>
            <person name="Michod R.E."/>
            <person name="Olson B.J.S.C."/>
            <person name="Nozaki H."/>
            <person name="Durand P.M."/>
        </authorList>
    </citation>
    <scope>NUCLEOTIDE SEQUENCE [LARGE SCALE GENOMIC DNA]</scope>
    <source>
        <strain evidence="1 2">NIES-571</strain>
    </source>
</reference>
<gene>
    <name evidence="1" type="ORF">TSOC_011941</name>
</gene>
<keyword evidence="2" id="KW-1185">Reference proteome</keyword>